<dbReference type="InterPro" id="IPR036291">
    <property type="entry name" value="NAD(P)-bd_dom_sf"/>
</dbReference>
<dbReference type="EMBL" id="JALJOT010000006">
    <property type="protein sequence ID" value="KAK9909665.1"/>
    <property type="molecule type" value="Genomic_DNA"/>
</dbReference>
<comment type="similarity">
    <text evidence="1">Belongs to the HIBADH-related family. NP60 subfamily.</text>
</comment>
<dbReference type="SUPFAM" id="SSF48179">
    <property type="entry name" value="6-phosphogluconate dehydrogenase C-terminal domain-like"/>
    <property type="match status" value="1"/>
</dbReference>
<gene>
    <name evidence="3" type="ORF">WJX75_005839</name>
</gene>
<evidence type="ECO:0000313" key="3">
    <source>
        <dbReference type="EMBL" id="KAK9909665.1"/>
    </source>
</evidence>
<dbReference type="Proteomes" id="UP001491310">
    <property type="component" value="Unassembled WGS sequence"/>
</dbReference>
<dbReference type="InterPro" id="IPR008927">
    <property type="entry name" value="6-PGluconate_DH-like_C_sf"/>
</dbReference>
<dbReference type="InterPro" id="IPR051265">
    <property type="entry name" value="HIBADH-related_NP60_sf"/>
</dbReference>
<protein>
    <recommendedName>
        <fullName evidence="2">6-phosphogluconate dehydrogenase NADP-binding domain-containing protein</fullName>
    </recommendedName>
</protein>
<dbReference type="Pfam" id="PF03446">
    <property type="entry name" value="NAD_binding_2"/>
    <property type="match status" value="1"/>
</dbReference>
<proteinExistence type="inferred from homology"/>
<accession>A0ABR2YRF2</accession>
<dbReference type="Gene3D" id="3.40.50.720">
    <property type="entry name" value="NAD(P)-binding Rossmann-like Domain"/>
    <property type="match status" value="1"/>
</dbReference>
<evidence type="ECO:0000256" key="1">
    <source>
        <dbReference type="ARBA" id="ARBA00007598"/>
    </source>
</evidence>
<evidence type="ECO:0000259" key="2">
    <source>
        <dbReference type="Pfam" id="PF03446"/>
    </source>
</evidence>
<keyword evidence="4" id="KW-1185">Reference proteome</keyword>
<feature type="domain" description="6-phosphogluconate dehydrogenase NADP-binding" evidence="2">
    <location>
        <begin position="12"/>
        <end position="90"/>
    </location>
</feature>
<reference evidence="3 4" key="1">
    <citation type="journal article" date="2024" name="Nat. Commun.">
        <title>Phylogenomics reveals the evolutionary origins of lichenization in chlorophyte algae.</title>
        <authorList>
            <person name="Puginier C."/>
            <person name="Libourel C."/>
            <person name="Otte J."/>
            <person name="Skaloud P."/>
            <person name="Haon M."/>
            <person name="Grisel S."/>
            <person name="Petersen M."/>
            <person name="Berrin J.G."/>
            <person name="Delaux P.M."/>
            <person name="Dal Grande F."/>
            <person name="Keller J."/>
        </authorList>
    </citation>
    <scope>NUCLEOTIDE SEQUENCE [LARGE SCALE GENOMIC DNA]</scope>
    <source>
        <strain evidence="3 4">SAG 216-7</strain>
    </source>
</reference>
<evidence type="ECO:0000313" key="4">
    <source>
        <dbReference type="Proteomes" id="UP001491310"/>
    </source>
</evidence>
<name>A0ABR2YRF2_9CHLO</name>
<dbReference type="InterPro" id="IPR006115">
    <property type="entry name" value="6PGDH_NADP-bd"/>
</dbReference>
<dbReference type="PANTHER" id="PTHR43580">
    <property type="entry name" value="OXIDOREDUCTASE GLYR1-RELATED"/>
    <property type="match status" value="1"/>
</dbReference>
<comment type="caution">
    <text evidence="3">The sequence shown here is derived from an EMBL/GenBank/DDBJ whole genome shotgun (WGS) entry which is preliminary data.</text>
</comment>
<dbReference type="SUPFAM" id="SSF51735">
    <property type="entry name" value="NAD(P)-binding Rossmann-fold domains"/>
    <property type="match status" value="1"/>
</dbReference>
<organism evidence="3 4">
    <name type="scientific">Coccomyxa subellipsoidea</name>
    <dbReference type="NCBI Taxonomy" id="248742"/>
    <lineage>
        <taxon>Eukaryota</taxon>
        <taxon>Viridiplantae</taxon>
        <taxon>Chlorophyta</taxon>
        <taxon>core chlorophytes</taxon>
        <taxon>Trebouxiophyceae</taxon>
        <taxon>Trebouxiophyceae incertae sedis</taxon>
        <taxon>Coccomyxaceae</taxon>
        <taxon>Coccomyxa</taxon>
    </lineage>
</organism>
<sequence>MASEETALDLARQVSQGMRPGKGYVDLTTVGPVVAAEISQIIKAAGGMHIECPMSGSVKPAEQGKLIFLASGDEELFELSKPLLAVMGCKNVFLAQVGGASKLKLIINSFMGSVVSSLAEAMTLARRAGASNV</sequence>
<dbReference type="PANTHER" id="PTHR43580:SF2">
    <property type="entry name" value="CYTOKINE-LIKE NUCLEAR FACTOR N-PAC"/>
    <property type="match status" value="1"/>
</dbReference>